<accession>A0ABP4Z9T8</accession>
<sequence>MPPANATAGGLPRSRSGAVADRHHQYAGLVSRWCALAVDLAIVATAAALTASLPSAIWRSVTGVEPDLLPAVSVMAAAALPWTYFTAAWWLGGRTVGALLLGLAVTRPDGGRVGLVRAATRAGVGIAFAPVWLVGMLNVLFDAERRAWHDRLFGTVVRYRAGRREDPLVGPPIRPPR</sequence>
<keyword evidence="3 6" id="KW-0812">Transmembrane</keyword>
<dbReference type="Proteomes" id="UP001500218">
    <property type="component" value="Unassembled WGS sequence"/>
</dbReference>
<comment type="subcellular location">
    <subcellularLocation>
        <location evidence="1">Cell membrane</location>
        <topology evidence="1">Multi-pass membrane protein</topology>
    </subcellularLocation>
</comment>
<feature type="domain" description="RDD" evidence="7">
    <location>
        <begin position="26"/>
        <end position="153"/>
    </location>
</feature>
<dbReference type="PANTHER" id="PTHR36115">
    <property type="entry name" value="PROLINE-RICH ANTIGEN HOMOLOG-RELATED"/>
    <property type="match status" value="1"/>
</dbReference>
<proteinExistence type="predicted"/>
<evidence type="ECO:0000256" key="4">
    <source>
        <dbReference type="ARBA" id="ARBA00022989"/>
    </source>
</evidence>
<keyword evidence="5 6" id="KW-0472">Membrane</keyword>
<feature type="transmembrane region" description="Helical" evidence="6">
    <location>
        <begin position="30"/>
        <end position="56"/>
    </location>
</feature>
<dbReference type="InterPro" id="IPR051791">
    <property type="entry name" value="Pra-immunoreactive"/>
</dbReference>
<evidence type="ECO:0000256" key="5">
    <source>
        <dbReference type="ARBA" id="ARBA00023136"/>
    </source>
</evidence>
<evidence type="ECO:0000259" key="7">
    <source>
        <dbReference type="Pfam" id="PF06271"/>
    </source>
</evidence>
<evidence type="ECO:0000256" key="3">
    <source>
        <dbReference type="ARBA" id="ARBA00022692"/>
    </source>
</evidence>
<protein>
    <recommendedName>
        <fullName evidence="7">RDD domain-containing protein</fullName>
    </recommendedName>
</protein>
<feature type="transmembrane region" description="Helical" evidence="6">
    <location>
        <begin position="68"/>
        <end position="91"/>
    </location>
</feature>
<evidence type="ECO:0000313" key="9">
    <source>
        <dbReference type="Proteomes" id="UP001500218"/>
    </source>
</evidence>
<evidence type="ECO:0000256" key="6">
    <source>
        <dbReference type="SAM" id="Phobius"/>
    </source>
</evidence>
<dbReference type="Pfam" id="PF06271">
    <property type="entry name" value="RDD"/>
    <property type="match status" value="1"/>
</dbReference>
<name>A0ABP4Z9T8_9ACTN</name>
<organism evidence="8 9">
    <name type="scientific">Luedemannella flava</name>
    <dbReference type="NCBI Taxonomy" id="349316"/>
    <lineage>
        <taxon>Bacteria</taxon>
        <taxon>Bacillati</taxon>
        <taxon>Actinomycetota</taxon>
        <taxon>Actinomycetes</taxon>
        <taxon>Micromonosporales</taxon>
        <taxon>Micromonosporaceae</taxon>
        <taxon>Luedemannella</taxon>
    </lineage>
</organism>
<evidence type="ECO:0000313" key="8">
    <source>
        <dbReference type="EMBL" id="GAA1838877.1"/>
    </source>
</evidence>
<feature type="transmembrane region" description="Helical" evidence="6">
    <location>
        <begin position="122"/>
        <end position="141"/>
    </location>
</feature>
<keyword evidence="4 6" id="KW-1133">Transmembrane helix</keyword>
<comment type="caution">
    <text evidence="8">The sequence shown here is derived from an EMBL/GenBank/DDBJ whole genome shotgun (WGS) entry which is preliminary data.</text>
</comment>
<dbReference type="EMBL" id="BAAALT010000367">
    <property type="protein sequence ID" value="GAA1838877.1"/>
    <property type="molecule type" value="Genomic_DNA"/>
</dbReference>
<reference evidence="9" key="1">
    <citation type="journal article" date="2019" name="Int. J. Syst. Evol. Microbiol.">
        <title>The Global Catalogue of Microorganisms (GCM) 10K type strain sequencing project: providing services to taxonomists for standard genome sequencing and annotation.</title>
        <authorList>
            <consortium name="The Broad Institute Genomics Platform"/>
            <consortium name="The Broad Institute Genome Sequencing Center for Infectious Disease"/>
            <person name="Wu L."/>
            <person name="Ma J."/>
        </authorList>
    </citation>
    <scope>NUCLEOTIDE SEQUENCE [LARGE SCALE GENOMIC DNA]</scope>
    <source>
        <strain evidence="9">JCM 13250</strain>
    </source>
</reference>
<evidence type="ECO:0000256" key="2">
    <source>
        <dbReference type="ARBA" id="ARBA00022475"/>
    </source>
</evidence>
<dbReference type="RefSeq" id="WP_344140649.1">
    <property type="nucleotide sequence ID" value="NZ_BAAALT010000367.1"/>
</dbReference>
<dbReference type="InterPro" id="IPR010432">
    <property type="entry name" value="RDD"/>
</dbReference>
<keyword evidence="2" id="KW-1003">Cell membrane</keyword>
<gene>
    <name evidence="8" type="ORF">GCM10009682_63910</name>
</gene>
<evidence type="ECO:0000256" key="1">
    <source>
        <dbReference type="ARBA" id="ARBA00004651"/>
    </source>
</evidence>
<keyword evidence="9" id="KW-1185">Reference proteome</keyword>